<name>A0A7R9VN53_9CHLO</name>
<gene>
    <name evidence="1" type="ORF">CEUR00632_LOCUS15147</name>
</gene>
<evidence type="ECO:0000313" key="1">
    <source>
        <dbReference type="EMBL" id="CAD8299620.1"/>
    </source>
</evidence>
<sequence length="116" mass="11892">MAAMMTSEAALIARYFGVASASSAPVAAAKAKRTAVSPSSLAAKTAAVEAEHAAGSPPPAVRTLLALANEPLPCERTGCTYPDVSPMHMYSKRVHNAAPEARVAVAARSAQRRGSM</sequence>
<organism evidence="1">
    <name type="scientific">Chlamydomonas euryale</name>
    <dbReference type="NCBI Taxonomy" id="1486919"/>
    <lineage>
        <taxon>Eukaryota</taxon>
        <taxon>Viridiplantae</taxon>
        <taxon>Chlorophyta</taxon>
        <taxon>core chlorophytes</taxon>
        <taxon>Chlorophyceae</taxon>
        <taxon>CS clade</taxon>
        <taxon>Chlamydomonadales</taxon>
        <taxon>Chlamydomonadaceae</taxon>
        <taxon>Chlamydomonas</taxon>
    </lineage>
</organism>
<accession>A0A7R9VN53</accession>
<reference evidence="1" key="1">
    <citation type="submission" date="2021-01" db="EMBL/GenBank/DDBJ databases">
        <authorList>
            <person name="Corre E."/>
            <person name="Pelletier E."/>
            <person name="Niang G."/>
            <person name="Scheremetjew M."/>
            <person name="Finn R."/>
            <person name="Kale V."/>
            <person name="Holt S."/>
            <person name="Cochrane G."/>
            <person name="Meng A."/>
            <person name="Brown T."/>
            <person name="Cohen L."/>
        </authorList>
    </citation>
    <scope>NUCLEOTIDE SEQUENCE</scope>
    <source>
        <strain evidence="1">CCMP219</strain>
    </source>
</reference>
<dbReference type="AlphaFoldDB" id="A0A7R9VN53"/>
<dbReference type="EMBL" id="HBEC01032665">
    <property type="protein sequence ID" value="CAD8299620.1"/>
    <property type="molecule type" value="Transcribed_RNA"/>
</dbReference>
<protein>
    <submittedName>
        <fullName evidence="1">Uncharacterized protein</fullName>
    </submittedName>
</protein>
<proteinExistence type="predicted"/>